<keyword evidence="12" id="KW-0811">Translocation</keyword>
<evidence type="ECO:0000256" key="11">
    <source>
        <dbReference type="ARBA" id="ARBA00022989"/>
    </source>
</evidence>
<evidence type="ECO:0000256" key="5">
    <source>
        <dbReference type="ARBA" id="ARBA00022603"/>
    </source>
</evidence>
<evidence type="ECO:0000256" key="3">
    <source>
        <dbReference type="ARBA" id="ARBA00020796"/>
    </source>
</evidence>
<evidence type="ECO:0000256" key="8">
    <source>
        <dbReference type="ARBA" id="ARBA00022692"/>
    </source>
</evidence>
<evidence type="ECO:0000256" key="6">
    <source>
        <dbReference type="ARBA" id="ARBA00022679"/>
    </source>
</evidence>
<keyword evidence="8" id="KW-0812">Transmembrane</keyword>
<keyword evidence="10" id="KW-0653">Protein transport</keyword>
<dbReference type="PANTHER" id="PTHR10509">
    <property type="entry name" value="O-METHYLTRANSFERASE-RELATED"/>
    <property type="match status" value="1"/>
</dbReference>
<protein>
    <recommendedName>
        <fullName evidence="3">Mitochondrial import inner membrane translocase subunit TIM54</fullName>
    </recommendedName>
</protein>
<dbReference type="InterPro" id="IPR050362">
    <property type="entry name" value="Cation-dep_OMT"/>
</dbReference>
<evidence type="ECO:0000256" key="13">
    <source>
        <dbReference type="ARBA" id="ARBA00023128"/>
    </source>
</evidence>
<dbReference type="EMBL" id="QEAN01000011">
    <property type="protein sequence ID" value="TPX53896.1"/>
    <property type="molecule type" value="Genomic_DNA"/>
</dbReference>
<evidence type="ECO:0000256" key="7">
    <source>
        <dbReference type="ARBA" id="ARBA00022691"/>
    </source>
</evidence>
<keyword evidence="5" id="KW-0489">Methyltransferase</keyword>
<dbReference type="Pfam" id="PF11711">
    <property type="entry name" value="Tim54"/>
    <property type="match status" value="1"/>
</dbReference>
<dbReference type="AlphaFoldDB" id="A0A507DQU9"/>
<comment type="subcellular location">
    <subcellularLocation>
        <location evidence="1">Mitochondrion inner membrane</location>
        <topology evidence="1">Single-pass membrane protein</topology>
    </subcellularLocation>
</comment>
<evidence type="ECO:0000256" key="2">
    <source>
        <dbReference type="ARBA" id="ARBA00006355"/>
    </source>
</evidence>
<dbReference type="Gene3D" id="3.40.50.150">
    <property type="entry name" value="Vaccinia Virus protein VP39"/>
    <property type="match status" value="1"/>
</dbReference>
<evidence type="ECO:0000313" key="18">
    <source>
        <dbReference type="Proteomes" id="UP000317494"/>
    </source>
</evidence>
<dbReference type="CDD" id="cd02440">
    <property type="entry name" value="AdoMet_MTases"/>
    <property type="match status" value="1"/>
</dbReference>
<dbReference type="SUPFAM" id="SSF53335">
    <property type="entry name" value="S-adenosyl-L-methionine-dependent methyltransferases"/>
    <property type="match status" value="1"/>
</dbReference>
<comment type="caution">
    <text evidence="17">The sequence shown here is derived from an EMBL/GenBank/DDBJ whole genome shotgun (WGS) entry which is preliminary data.</text>
</comment>
<evidence type="ECO:0000256" key="14">
    <source>
        <dbReference type="ARBA" id="ARBA00023136"/>
    </source>
</evidence>
<keyword evidence="14" id="KW-0472">Membrane</keyword>
<organism evidence="17 18">
    <name type="scientific">Synchytrium endobioticum</name>
    <dbReference type="NCBI Taxonomy" id="286115"/>
    <lineage>
        <taxon>Eukaryota</taxon>
        <taxon>Fungi</taxon>
        <taxon>Fungi incertae sedis</taxon>
        <taxon>Chytridiomycota</taxon>
        <taxon>Chytridiomycota incertae sedis</taxon>
        <taxon>Chytridiomycetes</taxon>
        <taxon>Synchytriales</taxon>
        <taxon>Synchytriaceae</taxon>
        <taxon>Synchytrium</taxon>
    </lineage>
</organism>
<name>A0A507DQU9_9FUNG</name>
<dbReference type="GO" id="GO:0008757">
    <property type="term" value="F:S-adenosylmethionine-dependent methyltransferase activity"/>
    <property type="evidence" value="ECO:0007669"/>
    <property type="project" value="TreeGrafter"/>
</dbReference>
<dbReference type="GO" id="GO:0015031">
    <property type="term" value="P:protein transport"/>
    <property type="evidence" value="ECO:0007669"/>
    <property type="project" value="UniProtKB-KW"/>
</dbReference>
<keyword evidence="13" id="KW-0496">Mitochondrion</keyword>
<keyword evidence="11" id="KW-1133">Transmembrane helix</keyword>
<dbReference type="GO" id="GO:0032259">
    <property type="term" value="P:methylation"/>
    <property type="evidence" value="ECO:0007669"/>
    <property type="project" value="UniProtKB-KW"/>
</dbReference>
<dbReference type="Pfam" id="PF01596">
    <property type="entry name" value="Methyltransf_3"/>
    <property type="match status" value="1"/>
</dbReference>
<gene>
    <name evidence="17" type="ORF">SeMB42_g00576</name>
</gene>
<sequence>MADPTATYHQVDAYLASKLHPEDDLLIKAQANSNAAMLPEIQVAPLQGAFLQIIAMSMNATRILEVGTLGGVSTISLGRAVAPKPNGKVVTCEVEELHATVAKANLKLAGLQNVVEVVLGRATDTLRSFIEKKAEPFDLIFVDADKISCKEYVELSLQLSRKGTLIIVDNVVRRGGVTDPYNPDENVKGIRTLFDYLENHERLKSTALQTVGIKAGFKSRPPISYRLSTAIANVETKSQEEDVQYETQILHGLGFQLANLQTSKVEGAERPAVMMDPTPREPNTLPSEPSLPKNPILRRLGWVTGYKLPSRNWMIFWSVLGTSVALYAYDRQERRKIAADLRRRAAPLAEVPMSPQEVPRKIWVYLAPSQFARYNFNEYTKPVFDAAALDYELIQTEDHCNILERVKNHIWTGKAEARGLSKQPRQPYNPYIPPPRPVYSSNEGLVAMGRGAWREVLNGINDACLSLSEDEVKAIEMAEQRKKVEELSSRRLYGRTSTTLHDKSLKTSDKTKNDEKTWYQWITGADRTSSKPLIDSATSPSIAEKTLPAPPADTSASEIEKTQTAPQVQLSIENLPLNFQLPPVGYISGQNLTGWTNFPLRVYHWFTSRNTASKIGEEALAIAYGATKSLELSDVEAVMKDIGEESLKEDGIHLEPFVREKMTVYT</sequence>
<dbReference type="InterPro" id="IPR002935">
    <property type="entry name" value="SAM_O-MeTrfase"/>
</dbReference>
<dbReference type="PROSITE" id="PS51682">
    <property type="entry name" value="SAM_OMT_I"/>
    <property type="match status" value="1"/>
</dbReference>
<evidence type="ECO:0000256" key="16">
    <source>
        <dbReference type="SAM" id="MobiDB-lite"/>
    </source>
</evidence>
<keyword evidence="7" id="KW-0949">S-adenosyl-L-methionine</keyword>
<dbReference type="InterPro" id="IPR021056">
    <property type="entry name" value="Mt_import_IM_translocase_Tim54"/>
</dbReference>
<dbReference type="GO" id="GO:0008171">
    <property type="term" value="F:O-methyltransferase activity"/>
    <property type="evidence" value="ECO:0007669"/>
    <property type="project" value="InterPro"/>
</dbReference>
<evidence type="ECO:0000256" key="15">
    <source>
        <dbReference type="ARBA" id="ARBA00023453"/>
    </source>
</evidence>
<keyword evidence="9" id="KW-0999">Mitochondrion inner membrane</keyword>
<dbReference type="GO" id="GO:0005743">
    <property type="term" value="C:mitochondrial inner membrane"/>
    <property type="evidence" value="ECO:0007669"/>
    <property type="project" value="UniProtKB-SubCell"/>
</dbReference>
<evidence type="ECO:0000256" key="10">
    <source>
        <dbReference type="ARBA" id="ARBA00022927"/>
    </source>
</evidence>
<dbReference type="Proteomes" id="UP000317494">
    <property type="component" value="Unassembled WGS sequence"/>
</dbReference>
<reference evidence="17 18" key="1">
    <citation type="journal article" date="2019" name="Sci. Rep.">
        <title>Comparative genomics of chytrid fungi reveal insights into the obligate biotrophic and pathogenic lifestyle of Synchytrium endobioticum.</title>
        <authorList>
            <person name="van de Vossenberg B.T.L.H."/>
            <person name="Warris S."/>
            <person name="Nguyen H.D.T."/>
            <person name="van Gent-Pelzer M.P.E."/>
            <person name="Joly D.L."/>
            <person name="van de Geest H.C."/>
            <person name="Bonants P.J.M."/>
            <person name="Smith D.S."/>
            <person name="Levesque C.A."/>
            <person name="van der Lee T.A.J."/>
        </authorList>
    </citation>
    <scope>NUCLEOTIDE SEQUENCE [LARGE SCALE GENOMIC DNA]</scope>
    <source>
        <strain evidence="17 18">MB42</strain>
    </source>
</reference>
<dbReference type="STRING" id="286115.A0A507DQU9"/>
<comment type="similarity">
    <text evidence="2">Belongs to the TIM54 family.</text>
</comment>
<keyword evidence="6" id="KW-0808">Transferase</keyword>
<proteinExistence type="inferred from homology"/>
<keyword evidence="18" id="KW-1185">Reference proteome</keyword>
<dbReference type="InterPro" id="IPR029063">
    <property type="entry name" value="SAM-dependent_MTases_sf"/>
</dbReference>
<dbReference type="PANTHER" id="PTHR10509:SF14">
    <property type="entry name" value="CAFFEOYL-COA O-METHYLTRANSFERASE 3-RELATED"/>
    <property type="match status" value="1"/>
</dbReference>
<feature type="region of interest" description="Disordered" evidence="16">
    <location>
        <begin position="530"/>
        <end position="554"/>
    </location>
</feature>
<feature type="compositionally biased region" description="Polar residues" evidence="16">
    <location>
        <begin position="530"/>
        <end position="541"/>
    </location>
</feature>
<keyword evidence="4" id="KW-0813">Transport</keyword>
<evidence type="ECO:0000256" key="4">
    <source>
        <dbReference type="ARBA" id="ARBA00022448"/>
    </source>
</evidence>
<evidence type="ECO:0000313" key="17">
    <source>
        <dbReference type="EMBL" id="TPX53896.1"/>
    </source>
</evidence>
<comment type="similarity">
    <text evidence="15">Belongs to the class I-like SAM-binding methyltransferase superfamily. Cation-dependent O-methyltransferase family.</text>
</comment>
<evidence type="ECO:0000256" key="1">
    <source>
        <dbReference type="ARBA" id="ARBA00004434"/>
    </source>
</evidence>
<dbReference type="VEuPathDB" id="FungiDB:SeMB42_g00576"/>
<evidence type="ECO:0000256" key="9">
    <source>
        <dbReference type="ARBA" id="ARBA00022792"/>
    </source>
</evidence>
<accession>A0A507DQU9</accession>
<evidence type="ECO:0000256" key="12">
    <source>
        <dbReference type="ARBA" id="ARBA00023010"/>
    </source>
</evidence>